<dbReference type="AlphaFoldDB" id="A0A3L6SCP0"/>
<evidence type="ECO:0000313" key="3">
    <source>
        <dbReference type="Proteomes" id="UP000275267"/>
    </source>
</evidence>
<feature type="region of interest" description="Disordered" evidence="1">
    <location>
        <begin position="74"/>
        <end position="116"/>
    </location>
</feature>
<reference evidence="3" key="1">
    <citation type="journal article" date="2019" name="Nat. Commun.">
        <title>The genome of broomcorn millet.</title>
        <authorList>
            <person name="Zou C."/>
            <person name="Miki D."/>
            <person name="Li D."/>
            <person name="Tang Q."/>
            <person name="Xiao L."/>
            <person name="Rajput S."/>
            <person name="Deng P."/>
            <person name="Jia W."/>
            <person name="Huang R."/>
            <person name="Zhang M."/>
            <person name="Sun Y."/>
            <person name="Hu J."/>
            <person name="Fu X."/>
            <person name="Schnable P.S."/>
            <person name="Li F."/>
            <person name="Zhang H."/>
            <person name="Feng B."/>
            <person name="Zhu X."/>
            <person name="Liu R."/>
            <person name="Schnable J.C."/>
            <person name="Zhu J.-K."/>
            <person name="Zhang H."/>
        </authorList>
    </citation>
    <scope>NUCLEOTIDE SEQUENCE [LARGE SCALE GENOMIC DNA]</scope>
</reference>
<feature type="region of interest" description="Disordered" evidence="1">
    <location>
        <begin position="1"/>
        <end position="38"/>
    </location>
</feature>
<protein>
    <submittedName>
        <fullName evidence="2">Uncharacterized protein</fullName>
    </submittedName>
</protein>
<organism evidence="2 3">
    <name type="scientific">Panicum miliaceum</name>
    <name type="common">Proso millet</name>
    <name type="synonym">Broomcorn millet</name>
    <dbReference type="NCBI Taxonomy" id="4540"/>
    <lineage>
        <taxon>Eukaryota</taxon>
        <taxon>Viridiplantae</taxon>
        <taxon>Streptophyta</taxon>
        <taxon>Embryophyta</taxon>
        <taxon>Tracheophyta</taxon>
        <taxon>Spermatophyta</taxon>
        <taxon>Magnoliopsida</taxon>
        <taxon>Liliopsida</taxon>
        <taxon>Poales</taxon>
        <taxon>Poaceae</taxon>
        <taxon>PACMAD clade</taxon>
        <taxon>Panicoideae</taxon>
        <taxon>Panicodae</taxon>
        <taxon>Paniceae</taxon>
        <taxon>Panicinae</taxon>
        <taxon>Panicum</taxon>
        <taxon>Panicum sect. Panicum</taxon>
    </lineage>
</organism>
<proteinExistence type="predicted"/>
<sequence>MEMREMPQDGRMATTKPVEEEDSAAVGSFSGETGIAKRPEAELKQMAAAGPGAGIKAASGGDLILRCAVGRGGGESRAAALSGGSREEDEGGAPVSDENLKSLEARGLLRPPPPTCRPEEALLWAAESPEERDLWDSVAEMLEGHQALSDHETAILEQYRKYGYA</sequence>
<evidence type="ECO:0000256" key="1">
    <source>
        <dbReference type="SAM" id="MobiDB-lite"/>
    </source>
</evidence>
<gene>
    <name evidence="2" type="ORF">C2845_PM02G42380</name>
</gene>
<comment type="caution">
    <text evidence="2">The sequence shown here is derived from an EMBL/GenBank/DDBJ whole genome shotgun (WGS) entry which is preliminary data.</text>
</comment>
<dbReference type="EMBL" id="PQIB02000005">
    <property type="protein sequence ID" value="RLN17892.1"/>
    <property type="molecule type" value="Genomic_DNA"/>
</dbReference>
<dbReference type="Proteomes" id="UP000275267">
    <property type="component" value="Unassembled WGS sequence"/>
</dbReference>
<evidence type="ECO:0000313" key="2">
    <source>
        <dbReference type="EMBL" id="RLN17892.1"/>
    </source>
</evidence>
<name>A0A3L6SCP0_PANMI</name>
<accession>A0A3L6SCP0</accession>
<keyword evidence="3" id="KW-1185">Reference proteome</keyword>